<proteinExistence type="predicted"/>
<dbReference type="EMBL" id="JALGBI010000001">
    <property type="protein sequence ID" value="MCJ0763538.1"/>
    <property type="molecule type" value="Genomic_DNA"/>
</dbReference>
<dbReference type="Proteomes" id="UP001139447">
    <property type="component" value="Unassembled WGS sequence"/>
</dbReference>
<dbReference type="AlphaFoldDB" id="A0A9X1VZX3"/>
<comment type="caution">
    <text evidence="1">The sequence shown here is derived from an EMBL/GenBank/DDBJ whole genome shotgun (WGS) entry which is preliminary data.</text>
</comment>
<evidence type="ECO:0000313" key="2">
    <source>
        <dbReference type="Proteomes" id="UP001139447"/>
    </source>
</evidence>
<accession>A0A9X1VZX3</accession>
<name>A0A9X1VZX3_9BURK</name>
<reference evidence="1" key="1">
    <citation type="submission" date="2022-03" db="EMBL/GenBank/DDBJ databases">
        <authorList>
            <person name="Woo C.Y."/>
        </authorList>
    </citation>
    <scope>NUCLEOTIDE SEQUENCE</scope>
    <source>
        <strain evidence="1">CYS-02</strain>
    </source>
</reference>
<gene>
    <name evidence="1" type="ORF">MMF98_09995</name>
</gene>
<evidence type="ECO:0000313" key="1">
    <source>
        <dbReference type="EMBL" id="MCJ0763538.1"/>
    </source>
</evidence>
<protein>
    <submittedName>
        <fullName evidence="1">Uncharacterized protein</fullName>
    </submittedName>
</protein>
<dbReference type="RefSeq" id="WP_243306127.1">
    <property type="nucleotide sequence ID" value="NZ_JALGBI010000001.1"/>
</dbReference>
<sequence>MKMNAEETAAIDSLHLDSSAGIFPEWLARCSVCITSLRLRARPASEPSGELKK</sequence>
<keyword evidence="2" id="KW-1185">Reference proteome</keyword>
<organism evidence="1 2">
    <name type="scientific">Variovorax terrae</name>
    <dbReference type="NCBI Taxonomy" id="2923278"/>
    <lineage>
        <taxon>Bacteria</taxon>
        <taxon>Pseudomonadati</taxon>
        <taxon>Pseudomonadota</taxon>
        <taxon>Betaproteobacteria</taxon>
        <taxon>Burkholderiales</taxon>
        <taxon>Comamonadaceae</taxon>
        <taxon>Variovorax</taxon>
    </lineage>
</organism>